<dbReference type="Proteomes" id="UP000054538">
    <property type="component" value="Unassembled WGS sequence"/>
</dbReference>
<keyword evidence="2" id="KW-1185">Reference proteome</keyword>
<reference evidence="2" key="2">
    <citation type="submission" date="2015-01" db="EMBL/GenBank/DDBJ databases">
        <title>Evolutionary Origins and Diversification of the Mycorrhizal Mutualists.</title>
        <authorList>
            <consortium name="DOE Joint Genome Institute"/>
            <consortium name="Mycorrhizal Genomics Consortium"/>
            <person name="Kohler A."/>
            <person name="Kuo A."/>
            <person name="Nagy L.G."/>
            <person name="Floudas D."/>
            <person name="Copeland A."/>
            <person name="Barry K.W."/>
            <person name="Cichocki N."/>
            <person name="Veneault-Fourrey C."/>
            <person name="LaButti K."/>
            <person name="Lindquist E.A."/>
            <person name="Lipzen A."/>
            <person name="Lundell T."/>
            <person name="Morin E."/>
            <person name="Murat C."/>
            <person name="Riley R."/>
            <person name="Ohm R."/>
            <person name="Sun H."/>
            <person name="Tunlid A."/>
            <person name="Henrissat B."/>
            <person name="Grigoriev I.V."/>
            <person name="Hibbett D.S."/>
            <person name="Martin F."/>
        </authorList>
    </citation>
    <scope>NUCLEOTIDE SEQUENCE [LARGE SCALE GENOMIC DNA]</scope>
    <source>
        <strain evidence="2">Ve08.2h10</strain>
    </source>
</reference>
<dbReference type="AlphaFoldDB" id="A0A0D0CFQ1"/>
<evidence type="ECO:0000313" key="2">
    <source>
        <dbReference type="Proteomes" id="UP000054538"/>
    </source>
</evidence>
<dbReference type="Pfam" id="PF18758">
    <property type="entry name" value="KDZ"/>
    <property type="match status" value="1"/>
</dbReference>
<dbReference type="EMBL" id="KN825780">
    <property type="protein sequence ID" value="KIK81537.1"/>
    <property type="molecule type" value="Genomic_DNA"/>
</dbReference>
<feature type="non-terminal residue" evidence="1">
    <location>
        <position position="82"/>
    </location>
</feature>
<dbReference type="InterPro" id="IPR040521">
    <property type="entry name" value="KDZ"/>
</dbReference>
<accession>A0A0D0CFQ1</accession>
<reference evidence="1 2" key="1">
    <citation type="submission" date="2014-04" db="EMBL/GenBank/DDBJ databases">
        <authorList>
            <consortium name="DOE Joint Genome Institute"/>
            <person name="Kuo A."/>
            <person name="Kohler A."/>
            <person name="Jargeat P."/>
            <person name="Nagy L.G."/>
            <person name="Floudas D."/>
            <person name="Copeland A."/>
            <person name="Barry K.W."/>
            <person name="Cichocki N."/>
            <person name="Veneault-Fourrey C."/>
            <person name="LaButti K."/>
            <person name="Lindquist E.A."/>
            <person name="Lipzen A."/>
            <person name="Lundell T."/>
            <person name="Morin E."/>
            <person name="Murat C."/>
            <person name="Sun H."/>
            <person name="Tunlid A."/>
            <person name="Henrissat B."/>
            <person name="Grigoriev I.V."/>
            <person name="Hibbett D.S."/>
            <person name="Martin F."/>
            <person name="Nordberg H.P."/>
            <person name="Cantor M.N."/>
            <person name="Hua S.X."/>
        </authorList>
    </citation>
    <scope>NUCLEOTIDE SEQUENCE [LARGE SCALE GENOMIC DNA]</scope>
    <source>
        <strain evidence="1 2">Ve08.2h10</strain>
    </source>
</reference>
<gene>
    <name evidence="1" type="ORF">PAXRUDRAFT_91183</name>
</gene>
<organism evidence="1 2">
    <name type="scientific">Paxillus rubicundulus Ve08.2h10</name>
    <dbReference type="NCBI Taxonomy" id="930991"/>
    <lineage>
        <taxon>Eukaryota</taxon>
        <taxon>Fungi</taxon>
        <taxon>Dikarya</taxon>
        <taxon>Basidiomycota</taxon>
        <taxon>Agaricomycotina</taxon>
        <taxon>Agaricomycetes</taxon>
        <taxon>Agaricomycetidae</taxon>
        <taxon>Boletales</taxon>
        <taxon>Paxilineae</taxon>
        <taxon>Paxillaceae</taxon>
        <taxon>Paxillus</taxon>
    </lineage>
</organism>
<evidence type="ECO:0000313" key="1">
    <source>
        <dbReference type="EMBL" id="KIK81537.1"/>
    </source>
</evidence>
<proteinExistence type="predicted"/>
<sequence>MLNILYDITCWWHKHLWSQMSTFPLSMQLQTLDSEMTTHFFVPKLHLPAHITQCQTVSSFIPLPGVGHTDGEAPERGWANIN</sequence>
<dbReference type="HOGENOM" id="CLU_003703_5_2_1"/>
<dbReference type="InParanoid" id="A0A0D0CFQ1"/>
<name>A0A0D0CFQ1_9AGAM</name>
<protein>
    <submittedName>
        <fullName evidence="1">Uncharacterized protein</fullName>
    </submittedName>
</protein>
<dbReference type="STRING" id="930991.A0A0D0CFQ1"/>
<dbReference type="OrthoDB" id="3257768at2759"/>